<evidence type="ECO:0000256" key="1">
    <source>
        <dbReference type="ARBA" id="ARBA00008007"/>
    </source>
</evidence>
<dbReference type="EMBL" id="VSLD01000007">
    <property type="protein sequence ID" value="TYC97560.1"/>
    <property type="molecule type" value="Genomic_DNA"/>
</dbReference>
<proteinExistence type="inferred from homology"/>
<dbReference type="InterPro" id="IPR051910">
    <property type="entry name" value="ComF/GntX_DNA_util-trans"/>
</dbReference>
<comment type="similarity">
    <text evidence="1">Belongs to the ComF/GntX family.</text>
</comment>
<name>A0A5D0XM69_9MICC</name>
<comment type="caution">
    <text evidence="4">The sequence shown here is derived from an EMBL/GenBank/DDBJ whole genome shotgun (WGS) entry which is preliminary data.</text>
</comment>
<dbReference type="CDD" id="cd06223">
    <property type="entry name" value="PRTases_typeI"/>
    <property type="match status" value="1"/>
</dbReference>
<dbReference type="Gene3D" id="3.40.50.2020">
    <property type="match status" value="1"/>
</dbReference>
<accession>A0A5D0XM69</accession>
<dbReference type="PANTHER" id="PTHR47505:SF1">
    <property type="entry name" value="DNA UTILIZATION PROTEIN YHGH"/>
    <property type="match status" value="1"/>
</dbReference>
<dbReference type="PANTHER" id="PTHR47505">
    <property type="entry name" value="DNA UTILIZATION PROTEIN YHGH"/>
    <property type="match status" value="1"/>
</dbReference>
<feature type="compositionally biased region" description="Basic and acidic residues" evidence="2">
    <location>
        <begin position="298"/>
        <end position="311"/>
    </location>
</feature>
<evidence type="ECO:0000259" key="3">
    <source>
        <dbReference type="Pfam" id="PF00156"/>
    </source>
</evidence>
<protein>
    <submittedName>
        <fullName evidence="4">ComF family protein</fullName>
    </submittedName>
</protein>
<sequence>MYFGRPYQRFAGALRGFGTLVLPASCVQCGAWDSSLCRGCLTRFRRATARPFRAEAGAESLPDVRLQPDQVHPADHGFGPLPVVAAGRYGPVVARVLLAYKNHGHVDLAAAVAAALAGALHAAVPGATGRSGDAAGRGVLLVPVPTRASSRRRRGYDPVMLLLVRLQRSASLPVDTVLGPVVRHRPWAALVARLARRHGMPSARELRAAVLPGAGGQKGLGRRRRRSQVLGSMRIAARARHTLSGRECVIVDDVLTTGATIGEVHRVLVSCGATVLGAVVIAATAPPAGETGRSLGAEPRDIPIRHLPGDG</sequence>
<keyword evidence="5" id="KW-1185">Reference proteome</keyword>
<evidence type="ECO:0000256" key="2">
    <source>
        <dbReference type="SAM" id="MobiDB-lite"/>
    </source>
</evidence>
<feature type="domain" description="Phosphoribosyltransferase" evidence="3">
    <location>
        <begin position="222"/>
        <end position="283"/>
    </location>
</feature>
<dbReference type="Proteomes" id="UP000323410">
    <property type="component" value="Unassembled WGS sequence"/>
</dbReference>
<evidence type="ECO:0000313" key="4">
    <source>
        <dbReference type="EMBL" id="TYC97560.1"/>
    </source>
</evidence>
<evidence type="ECO:0000313" key="5">
    <source>
        <dbReference type="Proteomes" id="UP000323410"/>
    </source>
</evidence>
<dbReference type="SUPFAM" id="SSF53271">
    <property type="entry name" value="PRTase-like"/>
    <property type="match status" value="1"/>
</dbReference>
<dbReference type="InterPro" id="IPR029057">
    <property type="entry name" value="PRTase-like"/>
</dbReference>
<gene>
    <name evidence="4" type="ORF">FQ377_12455</name>
</gene>
<organism evidence="4 5">
    <name type="scientific">Arthrobacter echini</name>
    <dbReference type="NCBI Taxonomy" id="1529066"/>
    <lineage>
        <taxon>Bacteria</taxon>
        <taxon>Bacillati</taxon>
        <taxon>Actinomycetota</taxon>
        <taxon>Actinomycetes</taxon>
        <taxon>Micrococcales</taxon>
        <taxon>Micrococcaceae</taxon>
        <taxon>Arthrobacter</taxon>
    </lineage>
</organism>
<feature type="region of interest" description="Disordered" evidence="2">
    <location>
        <begin position="288"/>
        <end position="311"/>
    </location>
</feature>
<dbReference type="AlphaFoldDB" id="A0A5D0XM69"/>
<dbReference type="Pfam" id="PF00156">
    <property type="entry name" value="Pribosyltran"/>
    <property type="match status" value="1"/>
</dbReference>
<dbReference type="OrthoDB" id="5244859at2"/>
<dbReference type="InterPro" id="IPR000836">
    <property type="entry name" value="PRTase_dom"/>
</dbReference>
<reference evidence="4 5" key="1">
    <citation type="submission" date="2019-08" db="EMBL/GenBank/DDBJ databases">
        <title>Genone of Arthrobacter echini P9.</title>
        <authorList>
            <person name="Bowman J.P."/>
        </authorList>
    </citation>
    <scope>NUCLEOTIDE SEQUENCE [LARGE SCALE GENOMIC DNA]</scope>
    <source>
        <strain evidence="4 5">P9</strain>
    </source>
</reference>